<evidence type="ECO:0000259" key="9">
    <source>
        <dbReference type="Pfam" id="PF01379"/>
    </source>
</evidence>
<feature type="domain" description="Porphobilinogen deaminase C-terminal" evidence="10">
    <location>
        <begin position="261"/>
        <end position="330"/>
    </location>
</feature>
<dbReference type="Pfam" id="PF03900">
    <property type="entry name" value="Porphobil_deamC"/>
    <property type="match status" value="1"/>
</dbReference>
<evidence type="ECO:0000256" key="6">
    <source>
        <dbReference type="ARBA" id="ARBA00023244"/>
    </source>
</evidence>
<dbReference type="InterPro" id="IPR022418">
    <property type="entry name" value="Porphobilinogen_deaminase_C"/>
</dbReference>
<evidence type="ECO:0000256" key="7">
    <source>
        <dbReference type="ARBA" id="ARBA00048169"/>
    </source>
</evidence>
<keyword evidence="5 8" id="KW-0808">Transferase</keyword>
<dbReference type="EMBL" id="QICQ01000013">
    <property type="protein sequence ID" value="PXV81080.1"/>
    <property type="molecule type" value="Genomic_DNA"/>
</dbReference>
<dbReference type="PANTHER" id="PTHR11557:SF0">
    <property type="entry name" value="PORPHOBILINOGEN DEAMINASE"/>
    <property type="match status" value="1"/>
</dbReference>
<dbReference type="InterPro" id="IPR022419">
    <property type="entry name" value="Porphobilin_deaminase_cofac_BS"/>
</dbReference>
<evidence type="ECO:0000256" key="3">
    <source>
        <dbReference type="ARBA" id="ARBA00005638"/>
    </source>
</evidence>
<evidence type="ECO:0000256" key="8">
    <source>
        <dbReference type="HAMAP-Rule" id="MF_00260"/>
    </source>
</evidence>
<dbReference type="PANTHER" id="PTHR11557">
    <property type="entry name" value="PORPHOBILINOGEN DEAMINASE"/>
    <property type="match status" value="1"/>
</dbReference>
<gene>
    <name evidence="8" type="primary">hemC</name>
    <name evidence="11" type="ORF">C8R14_11358</name>
</gene>
<dbReference type="EC" id="2.5.1.61" evidence="8"/>
<keyword evidence="12" id="KW-1185">Reference proteome</keyword>
<comment type="caution">
    <text evidence="11">The sequence shown here is derived from an EMBL/GenBank/DDBJ whole genome shotgun (WGS) entry which is preliminary data.</text>
</comment>
<dbReference type="HAMAP" id="MF_00260">
    <property type="entry name" value="Porphobil_deam"/>
    <property type="match status" value="1"/>
</dbReference>
<comment type="subunit">
    <text evidence="4 8">Monomer.</text>
</comment>
<comment type="similarity">
    <text evidence="3 8">Belongs to the HMBS family.</text>
</comment>
<keyword evidence="6 8" id="KW-0627">Porphyrin biosynthesis</keyword>
<feature type="modified residue" description="S-(dipyrrolylmethanemethyl)cysteine" evidence="8">
    <location>
        <position position="277"/>
    </location>
</feature>
<organism evidence="11 12">
    <name type="scientific">Nitrosomonas eutropha</name>
    <dbReference type="NCBI Taxonomy" id="916"/>
    <lineage>
        <taxon>Bacteria</taxon>
        <taxon>Pseudomonadati</taxon>
        <taxon>Pseudomonadota</taxon>
        <taxon>Betaproteobacteria</taxon>
        <taxon>Nitrosomonadales</taxon>
        <taxon>Nitrosomonadaceae</taxon>
        <taxon>Nitrosomonas</taxon>
    </lineage>
</organism>
<reference evidence="11 12" key="1">
    <citation type="submission" date="2018-04" db="EMBL/GenBank/DDBJ databases">
        <title>Active sludge and wastewater microbial communities from Klosterneuburg, Austria.</title>
        <authorList>
            <person name="Wagner M."/>
        </authorList>
    </citation>
    <scope>NUCLEOTIDE SEQUENCE [LARGE SCALE GENOMIC DNA]</scope>
    <source>
        <strain evidence="11 12">Nm 57</strain>
    </source>
</reference>
<comment type="miscellaneous">
    <text evidence="8">The porphobilinogen subunits are added to the dipyrromethane group.</text>
</comment>
<evidence type="ECO:0000256" key="5">
    <source>
        <dbReference type="ARBA" id="ARBA00022679"/>
    </source>
</evidence>
<dbReference type="NCBIfam" id="TIGR00212">
    <property type="entry name" value="hemC"/>
    <property type="match status" value="1"/>
</dbReference>
<dbReference type="SUPFAM" id="SSF54782">
    <property type="entry name" value="Porphobilinogen deaminase (hydroxymethylbilane synthase), C-terminal domain"/>
    <property type="match status" value="1"/>
</dbReference>
<proteinExistence type="inferred from homology"/>
<dbReference type="Pfam" id="PF01379">
    <property type="entry name" value="Porphobil_deam"/>
    <property type="match status" value="1"/>
</dbReference>
<dbReference type="PRINTS" id="PR00151">
    <property type="entry name" value="PORPHBDMNASE"/>
</dbReference>
<evidence type="ECO:0000256" key="2">
    <source>
        <dbReference type="ARBA" id="ARBA00004735"/>
    </source>
</evidence>
<evidence type="ECO:0000256" key="4">
    <source>
        <dbReference type="ARBA" id="ARBA00011245"/>
    </source>
</evidence>
<sequence>MGSGHRDKMQLFAIIRTGVARARMAALLQNQILIMSSPEKIVIASRESQLALWQANFIRSRLLELYPQTDITILGMTTKGDQILDVSLSKIGGKGLFIKELELALEDGRADIAVHSMKDVPMIVPSGFRLAAITEREDPRDAFVSNDFTSLEELPTGSVVGTSSLRRESQLRARFPHLQVRPLRGNVQTRLRKLDEGEYSAIILAAAGLKRLELGYRISMLIPPELSLPAVGQGALGIECRDNDPDMVEWMKPLHHATTAYCVEAERAMSRVLGGSCQVPLGGFAEIFEGVLTLRGFVATPDGSKIIADKLCGKPESGERVGEQLAQNLKTHGAEEILAALA</sequence>
<dbReference type="Gene3D" id="3.40.190.10">
    <property type="entry name" value="Periplasmic binding protein-like II"/>
    <property type="match status" value="2"/>
</dbReference>
<accession>A0ABX5MAA2</accession>
<protein>
    <recommendedName>
        <fullName evidence="8">Porphobilinogen deaminase</fullName>
        <shortName evidence="8">PBG</shortName>
        <ecNumber evidence="8">2.5.1.61</ecNumber>
    </recommendedName>
    <alternativeName>
        <fullName evidence="8">Hydroxymethylbilane synthase</fullName>
        <shortName evidence="8">HMBS</shortName>
    </alternativeName>
    <alternativeName>
        <fullName evidence="8">Pre-uroporphyrinogen synthase</fullName>
    </alternativeName>
</protein>
<dbReference type="SUPFAM" id="SSF53850">
    <property type="entry name" value="Periplasmic binding protein-like II"/>
    <property type="match status" value="1"/>
</dbReference>
<comment type="catalytic activity">
    <reaction evidence="7 8">
        <text>4 porphobilinogen + H2O = hydroxymethylbilane + 4 NH4(+)</text>
        <dbReference type="Rhea" id="RHEA:13185"/>
        <dbReference type="ChEBI" id="CHEBI:15377"/>
        <dbReference type="ChEBI" id="CHEBI:28938"/>
        <dbReference type="ChEBI" id="CHEBI:57845"/>
        <dbReference type="ChEBI" id="CHEBI:58126"/>
        <dbReference type="EC" id="2.5.1.61"/>
    </reaction>
</comment>
<dbReference type="InterPro" id="IPR036803">
    <property type="entry name" value="Porphobilinogen_deaminase_C_sf"/>
</dbReference>
<dbReference type="CDD" id="cd13646">
    <property type="entry name" value="PBP2_EcHMBS_like"/>
    <property type="match status" value="1"/>
</dbReference>
<dbReference type="Proteomes" id="UP000247780">
    <property type="component" value="Unassembled WGS sequence"/>
</dbReference>
<dbReference type="InterPro" id="IPR000860">
    <property type="entry name" value="HemC"/>
</dbReference>
<comment type="pathway">
    <text evidence="2">Porphyrin-containing compound metabolism; protoporphyrin-IX biosynthesis; coproporphyrinogen-III from 5-aminolevulinate: step 2/4.</text>
</comment>
<dbReference type="PIRSF" id="PIRSF001438">
    <property type="entry name" value="4pyrrol_synth_OHMeBilane_synth"/>
    <property type="match status" value="1"/>
</dbReference>
<comment type="cofactor">
    <cofactor evidence="8">
        <name>dipyrromethane</name>
        <dbReference type="ChEBI" id="CHEBI:60342"/>
    </cofactor>
    <text evidence="8">Binds 1 dipyrromethane group covalently.</text>
</comment>
<dbReference type="PROSITE" id="PS00533">
    <property type="entry name" value="PORPHOBILINOGEN_DEAM"/>
    <property type="match status" value="1"/>
</dbReference>
<evidence type="ECO:0000313" key="11">
    <source>
        <dbReference type="EMBL" id="PXV81080.1"/>
    </source>
</evidence>
<comment type="function">
    <text evidence="1 8">Tetrapolymerization of the monopyrrole PBG into the hydroxymethylbilane pre-uroporphyrinogen in several discrete steps.</text>
</comment>
<evidence type="ECO:0000259" key="10">
    <source>
        <dbReference type="Pfam" id="PF03900"/>
    </source>
</evidence>
<feature type="domain" description="Porphobilinogen deaminase N-terminal" evidence="9">
    <location>
        <begin position="41"/>
        <end position="248"/>
    </location>
</feature>
<evidence type="ECO:0000256" key="1">
    <source>
        <dbReference type="ARBA" id="ARBA00002869"/>
    </source>
</evidence>
<name>A0ABX5MAA2_9PROT</name>
<dbReference type="InterPro" id="IPR022417">
    <property type="entry name" value="Porphobilin_deaminase_N"/>
</dbReference>
<evidence type="ECO:0000313" key="12">
    <source>
        <dbReference type="Proteomes" id="UP000247780"/>
    </source>
</evidence>
<dbReference type="Gene3D" id="3.30.160.40">
    <property type="entry name" value="Porphobilinogen deaminase, C-terminal domain"/>
    <property type="match status" value="1"/>
</dbReference>